<keyword evidence="8" id="KW-1185">Reference proteome</keyword>
<dbReference type="Gene3D" id="1.10.10.10">
    <property type="entry name" value="Winged helix-like DNA-binding domain superfamily/Winged helix DNA-binding domain"/>
    <property type="match status" value="1"/>
</dbReference>
<dbReference type="PANTHER" id="PTHR44688:SF16">
    <property type="entry name" value="DNA-BINDING TRANSCRIPTIONAL ACTIVATOR DEVR_DOSR"/>
    <property type="match status" value="1"/>
</dbReference>
<dbReference type="GO" id="GO:0006355">
    <property type="term" value="P:regulation of DNA-templated transcription"/>
    <property type="evidence" value="ECO:0007669"/>
    <property type="project" value="InterPro"/>
</dbReference>
<protein>
    <submittedName>
        <fullName evidence="7">Regulatory LuxR family protein</fullName>
    </submittedName>
</protein>
<evidence type="ECO:0000313" key="7">
    <source>
        <dbReference type="EMBL" id="RKQ85503.1"/>
    </source>
</evidence>
<feature type="region of interest" description="Disordered" evidence="5">
    <location>
        <begin position="1"/>
        <end position="47"/>
    </location>
</feature>
<dbReference type="PRINTS" id="PR00038">
    <property type="entry name" value="HTHLUXR"/>
</dbReference>
<dbReference type="SUPFAM" id="SSF46894">
    <property type="entry name" value="C-terminal effector domain of the bipartite response regulators"/>
    <property type="match status" value="1"/>
</dbReference>
<dbReference type="GO" id="GO:0003677">
    <property type="term" value="F:DNA binding"/>
    <property type="evidence" value="ECO:0007669"/>
    <property type="project" value="UniProtKB-KW"/>
</dbReference>
<dbReference type="Proteomes" id="UP000267019">
    <property type="component" value="Unassembled WGS sequence"/>
</dbReference>
<reference evidence="7 8" key="1">
    <citation type="submission" date="2018-10" db="EMBL/GenBank/DDBJ databases">
        <title>Genomic Encyclopedia of Type Strains, Phase IV (KMG-IV): sequencing the most valuable type-strain genomes for metagenomic binning, comparative biology and taxonomic classification.</title>
        <authorList>
            <person name="Goeker M."/>
        </authorList>
    </citation>
    <scope>NUCLEOTIDE SEQUENCE [LARGE SCALE GENOMIC DNA]</scope>
    <source>
        <strain evidence="7 8">DSM 22653</strain>
    </source>
</reference>
<proteinExistence type="predicted"/>
<name>A0A660KXF6_9BACL</name>
<dbReference type="InterPro" id="IPR000792">
    <property type="entry name" value="Tscrpt_reg_LuxR_C"/>
</dbReference>
<comment type="caution">
    <text evidence="7">The sequence shown here is derived from an EMBL/GenBank/DDBJ whole genome shotgun (WGS) entry which is preliminary data.</text>
</comment>
<keyword evidence="1" id="KW-0805">Transcription regulation</keyword>
<sequence length="196" mass="22737">MSSEGGEARGRGDEGKANPPEGDFRNGGIRESNGLSQTEKARAEEVRRNMEHVAVEREAKIVEALERLKEYLEREAEEVPEVRETLLLLEEYVRSRAREERPFFRRGRLSVRREPVVRFDPSVLKRRVEMLDVLTAREREVVYLIGQGYRNRDIAQALVISEHTVKNHISNIFQKLGVADRYELLTLLYGSETEER</sequence>
<evidence type="ECO:0000256" key="2">
    <source>
        <dbReference type="ARBA" id="ARBA00023125"/>
    </source>
</evidence>
<dbReference type="PANTHER" id="PTHR44688">
    <property type="entry name" value="DNA-BINDING TRANSCRIPTIONAL ACTIVATOR DEVR_DOSR"/>
    <property type="match status" value="1"/>
</dbReference>
<accession>A0A660KXF6</accession>
<feature type="domain" description="HTH luxR-type" evidence="6">
    <location>
        <begin position="127"/>
        <end position="192"/>
    </location>
</feature>
<dbReference type="EMBL" id="RBIJ01000002">
    <property type="protein sequence ID" value="RKQ85503.1"/>
    <property type="molecule type" value="Genomic_DNA"/>
</dbReference>
<evidence type="ECO:0000256" key="4">
    <source>
        <dbReference type="SAM" id="Coils"/>
    </source>
</evidence>
<keyword evidence="3" id="KW-0804">Transcription</keyword>
<evidence type="ECO:0000256" key="5">
    <source>
        <dbReference type="SAM" id="MobiDB-lite"/>
    </source>
</evidence>
<evidence type="ECO:0000313" key="8">
    <source>
        <dbReference type="Proteomes" id="UP000267019"/>
    </source>
</evidence>
<dbReference type="CDD" id="cd06170">
    <property type="entry name" value="LuxR_C_like"/>
    <property type="match status" value="1"/>
</dbReference>
<feature type="compositionally biased region" description="Basic and acidic residues" evidence="5">
    <location>
        <begin position="1"/>
        <end position="16"/>
    </location>
</feature>
<dbReference type="AlphaFoldDB" id="A0A660KXF6"/>
<gene>
    <name evidence="7" type="ORF">C7438_0897</name>
</gene>
<organism evidence="7 8">
    <name type="scientific">Brockia lithotrophica</name>
    <dbReference type="NCBI Taxonomy" id="933949"/>
    <lineage>
        <taxon>Bacteria</taxon>
        <taxon>Bacillati</taxon>
        <taxon>Bacillota</taxon>
        <taxon>Bacilli</taxon>
        <taxon>Bacillales</taxon>
        <taxon>Bacillales Family X. Incertae Sedis</taxon>
        <taxon>Brockia</taxon>
    </lineage>
</organism>
<evidence type="ECO:0000256" key="1">
    <source>
        <dbReference type="ARBA" id="ARBA00023015"/>
    </source>
</evidence>
<dbReference type="InterPro" id="IPR036388">
    <property type="entry name" value="WH-like_DNA-bd_sf"/>
</dbReference>
<dbReference type="PROSITE" id="PS50043">
    <property type="entry name" value="HTH_LUXR_2"/>
    <property type="match status" value="1"/>
</dbReference>
<dbReference type="PROSITE" id="PS00622">
    <property type="entry name" value="HTH_LUXR_1"/>
    <property type="match status" value="1"/>
</dbReference>
<dbReference type="OrthoDB" id="9779069at2"/>
<feature type="coiled-coil region" evidence="4">
    <location>
        <begin position="54"/>
        <end position="85"/>
    </location>
</feature>
<keyword evidence="4" id="KW-0175">Coiled coil</keyword>
<evidence type="ECO:0000256" key="3">
    <source>
        <dbReference type="ARBA" id="ARBA00023163"/>
    </source>
</evidence>
<dbReference type="InterPro" id="IPR016032">
    <property type="entry name" value="Sig_transdc_resp-reg_C-effctor"/>
</dbReference>
<evidence type="ECO:0000259" key="6">
    <source>
        <dbReference type="PROSITE" id="PS50043"/>
    </source>
</evidence>
<keyword evidence="2" id="KW-0238">DNA-binding</keyword>
<dbReference type="SMART" id="SM00421">
    <property type="entry name" value="HTH_LUXR"/>
    <property type="match status" value="1"/>
</dbReference>
<dbReference type="Pfam" id="PF00196">
    <property type="entry name" value="GerE"/>
    <property type="match status" value="1"/>
</dbReference>